<keyword evidence="2" id="KW-1185">Reference proteome</keyword>
<name>A0A833RZ53_9HYME</name>
<dbReference type="OrthoDB" id="6479173at2759"/>
<accession>A0A833RZ53</accession>
<proteinExistence type="predicted"/>
<evidence type="ECO:0000313" key="2">
    <source>
        <dbReference type="Proteomes" id="UP000655588"/>
    </source>
</evidence>
<protein>
    <submittedName>
        <fullName evidence="1">Uncharacterized protein</fullName>
    </submittedName>
</protein>
<dbReference type="EMBL" id="WNWW01000736">
    <property type="protein sequence ID" value="KAF3422315.1"/>
    <property type="molecule type" value="Genomic_DNA"/>
</dbReference>
<gene>
    <name evidence="1" type="ORF">E2986_06929</name>
</gene>
<dbReference type="Proteomes" id="UP000655588">
    <property type="component" value="Unassembled WGS sequence"/>
</dbReference>
<organism evidence="1 2">
    <name type="scientific">Frieseomelitta varia</name>
    <dbReference type="NCBI Taxonomy" id="561572"/>
    <lineage>
        <taxon>Eukaryota</taxon>
        <taxon>Metazoa</taxon>
        <taxon>Ecdysozoa</taxon>
        <taxon>Arthropoda</taxon>
        <taxon>Hexapoda</taxon>
        <taxon>Insecta</taxon>
        <taxon>Pterygota</taxon>
        <taxon>Neoptera</taxon>
        <taxon>Endopterygota</taxon>
        <taxon>Hymenoptera</taxon>
        <taxon>Apocrita</taxon>
        <taxon>Aculeata</taxon>
        <taxon>Apoidea</taxon>
        <taxon>Anthophila</taxon>
        <taxon>Apidae</taxon>
        <taxon>Frieseomelitta</taxon>
    </lineage>
</organism>
<sequence length="188" mass="21209">MIVLRNFYQDCMKFGALKQGRGFRWVGIQHPKIENCEESVRTISVKRRLADLLFEICKDCERMAAIPQGAFAACKVRSNLERNDMIKLKPSMKERGKAGKEGTFNMRPPLEGLELTPLKYNSKLMNSIWGLYNRYSVHNFKKNNSNDGVFGKFVAICEATSHSHAHAANSVTATAFASNKIIANYANN</sequence>
<comment type="caution">
    <text evidence="1">The sequence shown here is derived from an EMBL/GenBank/DDBJ whole genome shotgun (WGS) entry which is preliminary data.</text>
</comment>
<evidence type="ECO:0000313" key="1">
    <source>
        <dbReference type="EMBL" id="KAF3422315.1"/>
    </source>
</evidence>
<dbReference type="AlphaFoldDB" id="A0A833RZ53"/>
<reference evidence="1" key="1">
    <citation type="submission" date="2019-11" db="EMBL/GenBank/DDBJ databases">
        <title>The nuclear and mitochondrial genomes of Frieseomelitta varia - a highly eusocial stingless bee (Meliponini) with a permanently sterile worker caste.</title>
        <authorList>
            <person name="Freitas F.C.P."/>
            <person name="Lourenco A.P."/>
            <person name="Nunes F.M.F."/>
            <person name="Paschoal A.R."/>
            <person name="Abreu F.C.P."/>
            <person name="Barbin F.O."/>
            <person name="Bataglia L."/>
            <person name="Cardoso-Junior C.A.M."/>
            <person name="Cervoni M.S."/>
            <person name="Silva S.R."/>
            <person name="Dalarmi F."/>
            <person name="Del Lama M.A."/>
            <person name="Depintor T.S."/>
            <person name="Ferreira K.M."/>
            <person name="Goria P.S."/>
            <person name="Jaskot M.C."/>
            <person name="Lago D.C."/>
            <person name="Luna-Lucena D."/>
            <person name="Moda L.M."/>
            <person name="Nascimento L."/>
            <person name="Pedrino M."/>
            <person name="Rabico F.O."/>
            <person name="Sanches F.C."/>
            <person name="Santos D.E."/>
            <person name="Santos C.G."/>
            <person name="Vieira J."/>
            <person name="Lopes T.F."/>
            <person name="Barchuk A.R."/>
            <person name="Hartfelder K."/>
            <person name="Simoes Z.L.P."/>
            <person name="Bitondi M.M.G."/>
            <person name="Pinheiro D.G."/>
        </authorList>
    </citation>
    <scope>NUCLEOTIDE SEQUENCE</scope>
    <source>
        <strain evidence="1">USP_RPSP 00005682</strain>
        <tissue evidence="1">Whole individual</tissue>
    </source>
</reference>